<evidence type="ECO:0000256" key="2">
    <source>
        <dbReference type="ARBA" id="ARBA00023015"/>
    </source>
</evidence>
<dbReference type="InterPro" id="IPR013325">
    <property type="entry name" value="RNA_pol_sigma_r2"/>
</dbReference>
<dbReference type="NCBIfam" id="TIGR02937">
    <property type="entry name" value="sigma70-ECF"/>
    <property type="match status" value="1"/>
</dbReference>
<name>A0ABT1IG04_9PSEU</name>
<dbReference type="RefSeq" id="WP_253888495.1">
    <property type="nucleotide sequence ID" value="NZ_JAMTCO010000009.1"/>
</dbReference>
<dbReference type="InterPro" id="IPR007627">
    <property type="entry name" value="RNA_pol_sigma70_r2"/>
</dbReference>
<dbReference type="InterPro" id="IPR013249">
    <property type="entry name" value="RNA_pol_sigma70_r4_t2"/>
</dbReference>
<evidence type="ECO:0000259" key="7">
    <source>
        <dbReference type="Pfam" id="PF08281"/>
    </source>
</evidence>
<dbReference type="InterPro" id="IPR014284">
    <property type="entry name" value="RNA_pol_sigma-70_dom"/>
</dbReference>
<feature type="domain" description="RNA polymerase sigma factor 70 region 4 type 2" evidence="7">
    <location>
        <begin position="110"/>
        <end position="163"/>
    </location>
</feature>
<comment type="caution">
    <text evidence="8">The sequence shown here is derived from an EMBL/GenBank/DDBJ whole genome shotgun (WGS) entry which is preliminary data.</text>
</comment>
<dbReference type="EMBL" id="JAMTCO010000009">
    <property type="protein sequence ID" value="MCP2271562.1"/>
    <property type="molecule type" value="Genomic_DNA"/>
</dbReference>
<proteinExistence type="inferred from homology"/>
<feature type="region of interest" description="Disordered" evidence="5">
    <location>
        <begin position="158"/>
        <end position="177"/>
    </location>
</feature>
<dbReference type="Gene3D" id="1.10.1740.10">
    <property type="match status" value="1"/>
</dbReference>
<evidence type="ECO:0000256" key="3">
    <source>
        <dbReference type="ARBA" id="ARBA00023082"/>
    </source>
</evidence>
<feature type="domain" description="RNA polymerase sigma-70 region 2" evidence="6">
    <location>
        <begin position="15"/>
        <end position="80"/>
    </location>
</feature>
<feature type="compositionally biased region" description="Polar residues" evidence="5">
    <location>
        <begin position="168"/>
        <end position="177"/>
    </location>
</feature>
<sequence>MTAVAGGDQDALRGLYDRHSGGIFRLLRRLTANAGVAEEILQETWLAVWQSAGSFRGEASARAWLYGVARRQAHNRLRKATPVETDLDEAAELADQAPGVEDRVLAGVEREALATAVAELPEHLREVLVLVLVEDLSYPEVSAALDIPVGTVKSRMSHARRRLAGRLSPSQAPRSTP</sequence>
<evidence type="ECO:0000256" key="5">
    <source>
        <dbReference type="SAM" id="MobiDB-lite"/>
    </source>
</evidence>
<dbReference type="InterPro" id="IPR036388">
    <property type="entry name" value="WH-like_DNA-bd_sf"/>
</dbReference>
<evidence type="ECO:0000313" key="9">
    <source>
        <dbReference type="Proteomes" id="UP001205185"/>
    </source>
</evidence>
<dbReference type="Gene3D" id="1.10.10.10">
    <property type="entry name" value="Winged helix-like DNA-binding domain superfamily/Winged helix DNA-binding domain"/>
    <property type="match status" value="1"/>
</dbReference>
<dbReference type="InterPro" id="IPR039425">
    <property type="entry name" value="RNA_pol_sigma-70-like"/>
</dbReference>
<comment type="similarity">
    <text evidence="1">Belongs to the sigma-70 factor family. ECF subfamily.</text>
</comment>
<accession>A0ABT1IG04</accession>
<dbReference type="Pfam" id="PF08281">
    <property type="entry name" value="Sigma70_r4_2"/>
    <property type="match status" value="1"/>
</dbReference>
<dbReference type="Proteomes" id="UP001205185">
    <property type="component" value="Unassembled WGS sequence"/>
</dbReference>
<dbReference type="SUPFAM" id="SSF88946">
    <property type="entry name" value="Sigma2 domain of RNA polymerase sigma factors"/>
    <property type="match status" value="1"/>
</dbReference>
<reference evidence="8 9" key="1">
    <citation type="submission" date="2022-06" db="EMBL/GenBank/DDBJ databases">
        <title>Genomic Encyclopedia of Archaeal and Bacterial Type Strains, Phase II (KMG-II): from individual species to whole genera.</title>
        <authorList>
            <person name="Goeker M."/>
        </authorList>
    </citation>
    <scope>NUCLEOTIDE SEQUENCE [LARGE SCALE GENOMIC DNA]</scope>
    <source>
        <strain evidence="8 9">DSM 44255</strain>
    </source>
</reference>
<dbReference type="PANTHER" id="PTHR43133:SF46">
    <property type="entry name" value="RNA POLYMERASE SIGMA-70 FACTOR ECF SUBFAMILY"/>
    <property type="match status" value="1"/>
</dbReference>
<dbReference type="PANTHER" id="PTHR43133">
    <property type="entry name" value="RNA POLYMERASE ECF-TYPE SIGMA FACTO"/>
    <property type="match status" value="1"/>
</dbReference>
<protein>
    <submittedName>
        <fullName evidence="8">RNA polymerase sigma-70 factor, ECF subfamily</fullName>
    </submittedName>
</protein>
<keyword evidence="2" id="KW-0805">Transcription regulation</keyword>
<keyword evidence="3" id="KW-0731">Sigma factor</keyword>
<keyword evidence="4" id="KW-0804">Transcription</keyword>
<organism evidence="8 9">
    <name type="scientific">Actinokineospora diospyrosa</name>
    <dbReference type="NCBI Taxonomy" id="103728"/>
    <lineage>
        <taxon>Bacteria</taxon>
        <taxon>Bacillati</taxon>
        <taxon>Actinomycetota</taxon>
        <taxon>Actinomycetes</taxon>
        <taxon>Pseudonocardiales</taxon>
        <taxon>Pseudonocardiaceae</taxon>
        <taxon>Actinokineospora</taxon>
    </lineage>
</organism>
<dbReference type="InterPro" id="IPR013324">
    <property type="entry name" value="RNA_pol_sigma_r3/r4-like"/>
</dbReference>
<keyword evidence="9" id="KW-1185">Reference proteome</keyword>
<evidence type="ECO:0000313" key="8">
    <source>
        <dbReference type="EMBL" id="MCP2271562.1"/>
    </source>
</evidence>
<dbReference type="Pfam" id="PF04542">
    <property type="entry name" value="Sigma70_r2"/>
    <property type="match status" value="1"/>
</dbReference>
<evidence type="ECO:0000256" key="4">
    <source>
        <dbReference type="ARBA" id="ARBA00023163"/>
    </source>
</evidence>
<gene>
    <name evidence="8" type="ORF">LV75_004076</name>
</gene>
<evidence type="ECO:0000259" key="6">
    <source>
        <dbReference type="Pfam" id="PF04542"/>
    </source>
</evidence>
<dbReference type="SUPFAM" id="SSF88659">
    <property type="entry name" value="Sigma3 and sigma4 domains of RNA polymerase sigma factors"/>
    <property type="match status" value="1"/>
</dbReference>
<evidence type="ECO:0000256" key="1">
    <source>
        <dbReference type="ARBA" id="ARBA00010641"/>
    </source>
</evidence>